<dbReference type="AlphaFoldDB" id="A0A1R1XUW9"/>
<evidence type="ECO:0000313" key="2">
    <source>
        <dbReference type="EMBL" id="OMJ18431.1"/>
    </source>
</evidence>
<protein>
    <submittedName>
        <fullName evidence="2">Uncharacterized protein</fullName>
    </submittedName>
</protein>
<feature type="region of interest" description="Disordered" evidence="1">
    <location>
        <begin position="38"/>
        <end position="67"/>
    </location>
</feature>
<accession>A0A1R1XUW9</accession>
<reference evidence="2 3" key="1">
    <citation type="submission" date="2017-01" db="EMBL/GenBank/DDBJ databases">
        <authorList>
            <person name="Mah S.A."/>
            <person name="Swanson W.J."/>
            <person name="Moy G.W."/>
            <person name="Vacquier V.D."/>
        </authorList>
    </citation>
    <scope>NUCLEOTIDE SEQUENCE [LARGE SCALE GENOMIC DNA]</scope>
    <source>
        <strain evidence="2 3">GSMNP</strain>
    </source>
</reference>
<dbReference type="OrthoDB" id="5545891at2759"/>
<gene>
    <name evidence="2" type="ORF">AYI70_g5355</name>
</gene>
<feature type="compositionally biased region" description="Polar residues" evidence="1">
    <location>
        <begin position="345"/>
        <end position="358"/>
    </location>
</feature>
<evidence type="ECO:0000313" key="3">
    <source>
        <dbReference type="Proteomes" id="UP000187283"/>
    </source>
</evidence>
<sequence length="665" mass="73225">MQATEEIQLKIKRLYSQISAISKNHGDIRNVLGFRKSSYSSSNGKRSAKSVNGFGSTTPTRKEQRLGTRGSTCYYKHSVSDLTVHPELIEALSSIEENFSRSPLTEEERKIAINSCPRTSSINYNPPALNDSASSAVKKADSVLYGIQIQGTQIINTDDDVEVVFASILSVILFDIAATVTQARIDNLHKGLKLPGKPTQLFKPGTKPLIGQEALDTLIGKKLTKKRQRAQSFQTLLRRRVPTMQPPLNQTPTGPQIANQTFTEGIAAAGWGLNKDSEQPPSRGNTRYFQDGVAQTDGHPMGSEHSDTEIQNPIHQPKNTDVVQDASAFWRRGRPFRATADVSPASVQTEIEPGSQQGSDGGSRLSAVKACDRENQTTESWILQPVVHDHQKYRGSPTCPRPAQAQPPLPCLSIRAITEPIGIHQDSPSIAGMGQSEGDPNICIPRRSVDPGRDQAKLGFKANSDKSSTMPSQSITHLEMRALLGRSNQCLLLFFLGDPCFAVSWSSRKSAVHSEAMEIDRNSEEASNPEPAVLEEPNGVMERAVILAQKTKARDLYILHLEHTTEEDAHQCKRATDGTLCFEAQDGCEQIVVRLFRKHNHIIVHQEVKEHNLLRTIGNLRTNLVTLPENQNPPPTNIHTITSKPSGCAEQTDSADRIFIMTEDI</sequence>
<comment type="caution">
    <text evidence="2">The sequence shown here is derived from an EMBL/GenBank/DDBJ whole genome shotgun (WGS) entry which is preliminary data.</text>
</comment>
<keyword evidence="3" id="KW-1185">Reference proteome</keyword>
<dbReference type="EMBL" id="LSSN01001749">
    <property type="protein sequence ID" value="OMJ18431.1"/>
    <property type="molecule type" value="Genomic_DNA"/>
</dbReference>
<evidence type="ECO:0000256" key="1">
    <source>
        <dbReference type="SAM" id="MobiDB-lite"/>
    </source>
</evidence>
<organism evidence="2 3">
    <name type="scientific">Smittium culicis</name>
    <dbReference type="NCBI Taxonomy" id="133412"/>
    <lineage>
        <taxon>Eukaryota</taxon>
        <taxon>Fungi</taxon>
        <taxon>Fungi incertae sedis</taxon>
        <taxon>Zoopagomycota</taxon>
        <taxon>Kickxellomycotina</taxon>
        <taxon>Harpellomycetes</taxon>
        <taxon>Harpellales</taxon>
        <taxon>Legeriomycetaceae</taxon>
        <taxon>Smittium</taxon>
    </lineage>
</organism>
<proteinExistence type="predicted"/>
<dbReference type="Proteomes" id="UP000187283">
    <property type="component" value="Unassembled WGS sequence"/>
</dbReference>
<feature type="region of interest" description="Disordered" evidence="1">
    <location>
        <begin position="340"/>
        <end position="366"/>
    </location>
</feature>
<name>A0A1R1XUW9_9FUNG</name>